<feature type="compositionally biased region" description="Low complexity" evidence="1">
    <location>
        <begin position="332"/>
        <end position="344"/>
    </location>
</feature>
<feature type="compositionally biased region" description="Low complexity" evidence="1">
    <location>
        <begin position="485"/>
        <end position="517"/>
    </location>
</feature>
<dbReference type="SUPFAM" id="SSF57701">
    <property type="entry name" value="Zn2/Cys6 DNA-binding domain"/>
    <property type="match status" value="1"/>
</dbReference>
<feature type="domain" description="Zn(2)-C6 fungal-type" evidence="2">
    <location>
        <begin position="681"/>
        <end position="711"/>
    </location>
</feature>
<feature type="compositionally biased region" description="Basic and acidic residues" evidence="1">
    <location>
        <begin position="234"/>
        <end position="247"/>
    </location>
</feature>
<feature type="region of interest" description="Disordered" evidence="1">
    <location>
        <begin position="740"/>
        <end position="764"/>
    </location>
</feature>
<dbReference type="OrthoDB" id="3251668at2759"/>
<dbReference type="Pfam" id="PF00172">
    <property type="entry name" value="Zn_clus"/>
    <property type="match status" value="1"/>
</dbReference>
<dbReference type="AlphaFoldDB" id="A0A1X7R5E7"/>
<dbReference type="InterPro" id="IPR036864">
    <property type="entry name" value="Zn2-C6_fun-type_DNA-bd_sf"/>
</dbReference>
<feature type="compositionally biased region" description="Low complexity" evidence="1">
    <location>
        <begin position="752"/>
        <end position="764"/>
    </location>
</feature>
<feature type="compositionally biased region" description="Low complexity" evidence="1">
    <location>
        <begin position="165"/>
        <end position="222"/>
    </location>
</feature>
<dbReference type="InterPro" id="IPR001138">
    <property type="entry name" value="Zn2Cys6_DnaBD"/>
</dbReference>
<proteinExistence type="predicted"/>
<dbReference type="GO" id="GO:0000981">
    <property type="term" value="F:DNA-binding transcription factor activity, RNA polymerase II-specific"/>
    <property type="evidence" value="ECO:0007669"/>
    <property type="project" value="InterPro"/>
</dbReference>
<reference evidence="3 4" key="1">
    <citation type="submission" date="2017-04" db="EMBL/GenBank/DDBJ databases">
        <authorList>
            <person name="Afonso C.L."/>
            <person name="Miller P.J."/>
            <person name="Scott M.A."/>
            <person name="Spackman E."/>
            <person name="Goraichik I."/>
            <person name="Dimitrov K.M."/>
            <person name="Suarez D.L."/>
            <person name="Swayne D.E."/>
        </authorList>
    </citation>
    <scope>NUCLEOTIDE SEQUENCE [LARGE SCALE GENOMIC DNA]</scope>
</reference>
<evidence type="ECO:0000313" key="4">
    <source>
        <dbReference type="Proteomes" id="UP000196158"/>
    </source>
</evidence>
<dbReference type="GO" id="GO:0008270">
    <property type="term" value="F:zinc ion binding"/>
    <property type="evidence" value="ECO:0007669"/>
    <property type="project" value="InterPro"/>
</dbReference>
<evidence type="ECO:0000256" key="1">
    <source>
        <dbReference type="SAM" id="MobiDB-lite"/>
    </source>
</evidence>
<dbReference type="Proteomes" id="UP000196158">
    <property type="component" value="Unassembled WGS sequence"/>
</dbReference>
<feature type="compositionally biased region" description="Polar residues" evidence="1">
    <location>
        <begin position="558"/>
        <end position="568"/>
    </location>
</feature>
<feature type="compositionally biased region" description="Low complexity" evidence="1">
    <location>
        <begin position="280"/>
        <end position="324"/>
    </location>
</feature>
<accession>A0A1X7R5E7</accession>
<dbReference type="STRING" id="1789683.A0A1X7R5E7"/>
<dbReference type="SMART" id="SM00066">
    <property type="entry name" value="GAL4"/>
    <property type="match status" value="1"/>
</dbReference>
<keyword evidence="4" id="KW-1185">Reference proteome</keyword>
<dbReference type="PANTHER" id="PTHR47657:SF7">
    <property type="entry name" value="STEROL REGULATORY ELEMENT-BINDING PROTEIN ECM22"/>
    <property type="match status" value="1"/>
</dbReference>
<gene>
    <name evidence="3" type="ORF">KASA_0M03157G</name>
</gene>
<feature type="region of interest" description="Disordered" evidence="1">
    <location>
        <begin position="270"/>
        <end position="396"/>
    </location>
</feature>
<feature type="compositionally biased region" description="Gly residues" evidence="1">
    <location>
        <begin position="102"/>
        <end position="117"/>
    </location>
</feature>
<dbReference type="PROSITE" id="PS50048">
    <property type="entry name" value="ZN2_CY6_FUNGAL_2"/>
    <property type="match status" value="1"/>
</dbReference>
<dbReference type="InterPro" id="IPR052400">
    <property type="entry name" value="Zn2-C6_fungal_TF"/>
</dbReference>
<dbReference type="PROSITE" id="PS00463">
    <property type="entry name" value="ZN2_CY6_FUNGAL_1"/>
    <property type="match status" value="1"/>
</dbReference>
<dbReference type="PANTHER" id="PTHR47657">
    <property type="entry name" value="STEROL REGULATORY ELEMENT-BINDING PROTEIN ECM22"/>
    <property type="match status" value="1"/>
</dbReference>
<sequence>MSKKQNYFNREINKINSVKTEYDENPLLSINQITLVPNNTPENSPSHLIASSSSSSTTTRSLIHINENSNNNFTAHEGGKFIVRSILKDDGKNNNNNNNNTVGGGGGRGGGGGGGDGADNTKEVEEEQEEEEQDISNEEVKDKNTIKNISIKENKNSRTIHDHNMTTTNMTSSSNNNSNNNNPNDILRQNNNNNNNNSSPTSDDNSSNNNNNSSSANSLQQNNKRRNTVIASDLHFDSTKTRTDPNVKTEQSTLKMSSWIHSKYDDNEYSLNENDKSNKKNNIISSNPPSSTEITSSSSSNIVPSSSDSQYPSNILKIKNNSSSDILLPGKSNSNNNNNTNNNTGLTSPKLPKLPSFGKLEEERSRLNSSRSNDLSRYHEQFVTSSLDPSRIPTGKQQLPQNYVLNNGQPINKTDLPSSAPTETISPTSQPKIINSKFDGLRTRLLNNPKKLKQRRHSDEEDVMGNAAAVLSNMRSSPFKLGERTLPPLNSLTTATTTTNDTGLLRPHSSSFSSRGSNLHTTRPRVVINKIEIDPKGTEHAISQSSTDDEGEIDNNKKFSNNQMNDLNGQEVVNWNKNGKRVSTTHIDTDKIKIIKNDSKYVPIASAKPSSPSSPSSSQQNQSNKDTTGLKLKKANSKKRMEPLSPEVLRANISGARNSFRVISNGQNGKVGQTGTRSRTGCWICRLRKKKCTEEKPSCINCSRLNLTCYYDEKRPDFVSDPVKKAEKLLEIKKYTREAKKNAMRKRTYIQSPTESETSSSTLQ</sequence>
<protein>
    <submittedName>
        <fullName evidence="3">Similar to Saccharomyces cerevisiae YDR207C UME6 Key transcriptional regulator of early meiotic genes</fullName>
    </submittedName>
</protein>
<name>A0A1X7R5E7_9SACH</name>
<dbReference type="EMBL" id="FXLY01000006">
    <property type="protein sequence ID" value="SMN20887.1"/>
    <property type="molecule type" value="Genomic_DNA"/>
</dbReference>
<organism evidence="3 4">
    <name type="scientific">Maudiozyma saulgeensis</name>
    <dbReference type="NCBI Taxonomy" id="1789683"/>
    <lineage>
        <taxon>Eukaryota</taxon>
        <taxon>Fungi</taxon>
        <taxon>Dikarya</taxon>
        <taxon>Ascomycota</taxon>
        <taxon>Saccharomycotina</taxon>
        <taxon>Saccharomycetes</taxon>
        <taxon>Saccharomycetales</taxon>
        <taxon>Saccharomycetaceae</taxon>
        <taxon>Maudiozyma</taxon>
    </lineage>
</organism>
<feature type="compositionally biased region" description="Acidic residues" evidence="1">
    <location>
        <begin position="124"/>
        <end position="137"/>
    </location>
</feature>
<feature type="region of interest" description="Disordered" evidence="1">
    <location>
        <begin position="604"/>
        <end position="646"/>
    </location>
</feature>
<feature type="region of interest" description="Disordered" evidence="1">
    <location>
        <begin position="534"/>
        <end position="568"/>
    </location>
</feature>
<dbReference type="CDD" id="cd00067">
    <property type="entry name" value="GAL4"/>
    <property type="match status" value="1"/>
</dbReference>
<feature type="region of interest" description="Disordered" evidence="1">
    <location>
        <begin position="481"/>
        <end position="521"/>
    </location>
</feature>
<evidence type="ECO:0000313" key="3">
    <source>
        <dbReference type="EMBL" id="SMN20887.1"/>
    </source>
</evidence>
<evidence type="ECO:0000259" key="2">
    <source>
        <dbReference type="PROSITE" id="PS50048"/>
    </source>
</evidence>
<feature type="compositionally biased region" description="Low complexity" evidence="1">
    <location>
        <begin position="605"/>
        <end position="625"/>
    </location>
</feature>
<dbReference type="Gene3D" id="4.10.240.10">
    <property type="entry name" value="Zn(2)-C6 fungal-type DNA-binding domain"/>
    <property type="match status" value="1"/>
</dbReference>
<feature type="region of interest" description="Disordered" evidence="1">
    <location>
        <begin position="89"/>
        <end position="250"/>
    </location>
</feature>
<feature type="compositionally biased region" description="Basic and acidic residues" evidence="1">
    <location>
        <begin position="138"/>
        <end position="164"/>
    </location>
</feature>